<dbReference type="GO" id="GO:0042256">
    <property type="term" value="P:cytosolic ribosome assembly"/>
    <property type="evidence" value="ECO:0007669"/>
    <property type="project" value="UniProtKB-UniRule"/>
</dbReference>
<proteinExistence type="inferred from homology"/>
<gene>
    <name evidence="3" type="primary">ybeB</name>
    <name evidence="2" type="synonym">rsfS</name>
    <name evidence="3" type="ORF">NCTC10327_00955</name>
</gene>
<evidence type="ECO:0000313" key="4">
    <source>
        <dbReference type="Proteomes" id="UP000269974"/>
    </source>
</evidence>
<comment type="subunit">
    <text evidence="2">Interacts with ribosomal protein uL14 (rplN).</text>
</comment>
<sequence length="145" mass="15467">MTASERAIELARAGAAAAAEVKATTIEAIDVSDRLIISDVFLIVTGSSEPQINAIVRTVENALVDMGAKRLRREGLGYDAGWVLLDYGELVVHVQGEEEYEEYALPKLWAGAPKIALGLTNEELGLGEETDTAAPRASLSEPDTV</sequence>
<dbReference type="HAMAP" id="MF_01477">
    <property type="entry name" value="Iojap_RsfS"/>
    <property type="match status" value="1"/>
</dbReference>
<evidence type="ECO:0000313" key="3">
    <source>
        <dbReference type="EMBL" id="VDG76298.1"/>
    </source>
</evidence>
<keyword evidence="2" id="KW-0963">Cytoplasm</keyword>
<dbReference type="NCBIfam" id="TIGR00090">
    <property type="entry name" value="rsfS_iojap_ybeB"/>
    <property type="match status" value="1"/>
</dbReference>
<dbReference type="SUPFAM" id="SSF81301">
    <property type="entry name" value="Nucleotidyltransferase"/>
    <property type="match status" value="1"/>
</dbReference>
<evidence type="ECO:0000256" key="1">
    <source>
        <dbReference type="ARBA" id="ARBA00010574"/>
    </source>
</evidence>
<comment type="caution">
    <text evidence="3">The sequence shown here is derived from an EMBL/GenBank/DDBJ whole genome shotgun (WGS) entry which is preliminary data.</text>
</comment>
<dbReference type="Gene3D" id="3.30.460.10">
    <property type="entry name" value="Beta Polymerase, domain 2"/>
    <property type="match status" value="1"/>
</dbReference>
<dbReference type="GO" id="GO:0043023">
    <property type="term" value="F:ribosomal large subunit binding"/>
    <property type="evidence" value="ECO:0007669"/>
    <property type="project" value="TreeGrafter"/>
</dbReference>
<comment type="function">
    <text evidence="2">Functions as a ribosomal silencing factor. Interacts with ribosomal protein uL14 (rplN), blocking formation of intersubunit bridge B8. Prevents association of the 30S and 50S ribosomal subunits and the formation of functional ribosomes, thus repressing translation.</text>
</comment>
<dbReference type="GO" id="GO:0005737">
    <property type="term" value="C:cytoplasm"/>
    <property type="evidence" value="ECO:0007669"/>
    <property type="project" value="UniProtKB-SubCell"/>
</dbReference>
<dbReference type="InterPro" id="IPR043519">
    <property type="entry name" value="NT_sf"/>
</dbReference>
<dbReference type="RefSeq" id="WP_049619374.1">
    <property type="nucleotide sequence ID" value="NZ_LFUS01000018.1"/>
</dbReference>
<dbReference type="GO" id="GO:0017148">
    <property type="term" value="P:negative regulation of translation"/>
    <property type="evidence" value="ECO:0007669"/>
    <property type="project" value="UniProtKB-UniRule"/>
</dbReference>
<dbReference type="AlphaFoldDB" id="A0A0K9EUL2"/>
<reference evidence="3 4" key="1">
    <citation type="submission" date="2018-11" db="EMBL/GenBank/DDBJ databases">
        <authorList>
            <consortium name="Pathogen Informatics"/>
        </authorList>
    </citation>
    <scope>NUCLEOTIDE SEQUENCE [LARGE SCALE GENOMIC DNA]</scope>
    <source>
        <strain evidence="3 4">NCTC10327</strain>
    </source>
</reference>
<dbReference type="GO" id="GO:0090071">
    <property type="term" value="P:negative regulation of ribosome biogenesis"/>
    <property type="evidence" value="ECO:0007669"/>
    <property type="project" value="UniProtKB-UniRule"/>
</dbReference>
<dbReference type="STRING" id="1657.ACU20_03450"/>
<dbReference type="PANTHER" id="PTHR21043:SF0">
    <property type="entry name" value="MITOCHONDRIAL ASSEMBLY OF RIBOSOMAL LARGE SUBUNIT PROTEIN 1"/>
    <property type="match status" value="1"/>
</dbReference>
<dbReference type="Proteomes" id="UP000269974">
    <property type="component" value="Unassembled WGS sequence"/>
</dbReference>
<accession>A0A0K9EUL2</accession>
<protein>
    <recommendedName>
        <fullName evidence="2">Ribosomal silencing factor RsfS</fullName>
    </recommendedName>
</protein>
<keyword evidence="2" id="KW-0810">Translation regulation</keyword>
<name>A0A0K9EUL2_9ACTO</name>
<dbReference type="EMBL" id="UYIO01000001">
    <property type="protein sequence ID" value="VDG76298.1"/>
    <property type="molecule type" value="Genomic_DNA"/>
</dbReference>
<dbReference type="PANTHER" id="PTHR21043">
    <property type="entry name" value="IOJAP SUPERFAMILY ORTHOLOG"/>
    <property type="match status" value="1"/>
</dbReference>
<comment type="similarity">
    <text evidence="1 2">Belongs to the Iojap/RsfS family.</text>
</comment>
<evidence type="ECO:0000256" key="2">
    <source>
        <dbReference type="HAMAP-Rule" id="MF_01477"/>
    </source>
</evidence>
<dbReference type="InterPro" id="IPR004394">
    <property type="entry name" value="Iojap/RsfS/C7orf30"/>
</dbReference>
<keyword evidence="2" id="KW-0678">Repressor</keyword>
<comment type="subcellular location">
    <subcellularLocation>
        <location evidence="2">Cytoplasm</location>
    </subcellularLocation>
</comment>
<dbReference type="OrthoDB" id="9793681at2"/>
<organism evidence="3 4">
    <name type="scientific">Actinobaculum suis</name>
    <dbReference type="NCBI Taxonomy" id="1657"/>
    <lineage>
        <taxon>Bacteria</taxon>
        <taxon>Bacillati</taxon>
        <taxon>Actinomycetota</taxon>
        <taxon>Actinomycetes</taxon>
        <taxon>Actinomycetales</taxon>
        <taxon>Actinomycetaceae</taxon>
        <taxon>Actinobaculum</taxon>
    </lineage>
</organism>
<dbReference type="Pfam" id="PF02410">
    <property type="entry name" value="RsfS"/>
    <property type="match status" value="1"/>
</dbReference>